<evidence type="ECO:0000256" key="1">
    <source>
        <dbReference type="SAM" id="MobiDB-lite"/>
    </source>
</evidence>
<dbReference type="Gene3D" id="1.10.510.10">
    <property type="entry name" value="Transferase(Phosphotransferase) domain 1"/>
    <property type="match status" value="1"/>
</dbReference>
<evidence type="ECO:0000313" key="3">
    <source>
        <dbReference type="Proteomes" id="UP000053558"/>
    </source>
</evidence>
<keyword evidence="3" id="KW-1185">Reference proteome</keyword>
<comment type="caution">
    <text evidence="2">The sequence shown here is derived from an EMBL/GenBank/DDBJ whole genome shotgun (WGS) entry which is preliminary data.</text>
</comment>
<dbReference type="InterPro" id="IPR011009">
    <property type="entry name" value="Kinase-like_dom_sf"/>
</dbReference>
<reference evidence="3" key="1">
    <citation type="journal article" date="2012" name="Science">
        <title>The Paleozoic origin of enzymatic lignin decomposition reconstructed from 31 fungal genomes.</title>
        <authorList>
            <person name="Floudas D."/>
            <person name="Binder M."/>
            <person name="Riley R."/>
            <person name="Barry K."/>
            <person name="Blanchette R.A."/>
            <person name="Henrissat B."/>
            <person name="Martinez A.T."/>
            <person name="Otillar R."/>
            <person name="Spatafora J.W."/>
            <person name="Yadav J.S."/>
            <person name="Aerts A."/>
            <person name="Benoit I."/>
            <person name="Boyd A."/>
            <person name="Carlson A."/>
            <person name="Copeland A."/>
            <person name="Coutinho P.M."/>
            <person name="de Vries R.P."/>
            <person name="Ferreira P."/>
            <person name="Findley K."/>
            <person name="Foster B."/>
            <person name="Gaskell J."/>
            <person name="Glotzer D."/>
            <person name="Gorecki P."/>
            <person name="Heitman J."/>
            <person name="Hesse C."/>
            <person name="Hori C."/>
            <person name="Igarashi K."/>
            <person name="Jurgens J.A."/>
            <person name="Kallen N."/>
            <person name="Kersten P."/>
            <person name="Kohler A."/>
            <person name="Kuees U."/>
            <person name="Kumar T.K.A."/>
            <person name="Kuo A."/>
            <person name="LaButti K."/>
            <person name="Larrondo L.F."/>
            <person name="Lindquist E."/>
            <person name="Ling A."/>
            <person name="Lombard V."/>
            <person name="Lucas S."/>
            <person name="Lundell T."/>
            <person name="Martin R."/>
            <person name="McLaughlin D.J."/>
            <person name="Morgenstern I."/>
            <person name="Morin E."/>
            <person name="Murat C."/>
            <person name="Nagy L.G."/>
            <person name="Nolan M."/>
            <person name="Ohm R.A."/>
            <person name="Patyshakuliyeva A."/>
            <person name="Rokas A."/>
            <person name="Ruiz-Duenas F.J."/>
            <person name="Sabat G."/>
            <person name="Salamov A."/>
            <person name="Samejima M."/>
            <person name="Schmutz J."/>
            <person name="Slot J.C."/>
            <person name="St John F."/>
            <person name="Stenlid J."/>
            <person name="Sun H."/>
            <person name="Sun S."/>
            <person name="Syed K."/>
            <person name="Tsang A."/>
            <person name="Wiebenga A."/>
            <person name="Young D."/>
            <person name="Pisabarro A."/>
            <person name="Eastwood D.C."/>
            <person name="Martin F."/>
            <person name="Cullen D."/>
            <person name="Grigoriev I.V."/>
            <person name="Hibbett D.S."/>
        </authorList>
    </citation>
    <scope>NUCLEOTIDE SEQUENCE [LARGE SCALE GENOMIC DNA]</scope>
    <source>
        <strain evidence="3">RWD-64-598 SS2</strain>
    </source>
</reference>
<feature type="region of interest" description="Disordered" evidence="1">
    <location>
        <begin position="318"/>
        <end position="400"/>
    </location>
</feature>
<sequence>MFLARDTPISSRPPPIPISRSQIRDDSFMIAKNEYSTLVLRKVDIGNTSRTYLVKTYHNALNQSLERFSIELACLLNPRSECYPELIAVTEDDHGPLSLVMELPHQQAWRTARPSMSPKEKNAIIQCYKDIHAHGILHGNVSLKNIIVGVDGAVTLVDFDKAYCLDIACVKGVPTCTLKALETEMRAVMYLLNYKGAREKERSQQRVVPRARRSTIRLGQNAAPMKKKIMDKWDEDAEMEELSDFFRIPGRWENALPVTASHPSPLDPMVPTQAPEIAIEEKLERIKILRMTLKRIREEEASDRLQLQEFARKHPWNTHRVAFHPDTNDNSLRSSGGRLRRRQRSSTPFPSEGNDDDRGSSSDVDMEEVSATSHQPELSSATPGPSMTLRDGAEPENPWILDKPTFFATLQSMNVPSPKPRVELA</sequence>
<dbReference type="OrthoDB" id="2687876at2759"/>
<dbReference type="RefSeq" id="XP_007763475.1">
    <property type="nucleotide sequence ID" value="XM_007765285.1"/>
</dbReference>
<protein>
    <recommendedName>
        <fullName evidence="4">Protein kinase domain-containing protein</fullName>
    </recommendedName>
</protein>
<organism evidence="2 3">
    <name type="scientific">Coniophora puteana (strain RWD-64-598)</name>
    <name type="common">Brown rot fungus</name>
    <dbReference type="NCBI Taxonomy" id="741705"/>
    <lineage>
        <taxon>Eukaryota</taxon>
        <taxon>Fungi</taxon>
        <taxon>Dikarya</taxon>
        <taxon>Basidiomycota</taxon>
        <taxon>Agaricomycotina</taxon>
        <taxon>Agaricomycetes</taxon>
        <taxon>Agaricomycetidae</taxon>
        <taxon>Boletales</taxon>
        <taxon>Coniophorineae</taxon>
        <taxon>Coniophoraceae</taxon>
        <taxon>Coniophora</taxon>
    </lineage>
</organism>
<dbReference type="GeneID" id="19204532"/>
<dbReference type="AlphaFoldDB" id="A0A5M3N695"/>
<evidence type="ECO:0000313" key="2">
    <source>
        <dbReference type="EMBL" id="EIW86778.1"/>
    </source>
</evidence>
<dbReference type="Proteomes" id="UP000053558">
    <property type="component" value="Unassembled WGS sequence"/>
</dbReference>
<name>A0A5M3N695_CONPW</name>
<dbReference type="SUPFAM" id="SSF56112">
    <property type="entry name" value="Protein kinase-like (PK-like)"/>
    <property type="match status" value="1"/>
</dbReference>
<gene>
    <name evidence="2" type="ORF">CONPUDRAFT_161436</name>
</gene>
<proteinExistence type="predicted"/>
<accession>A0A5M3N695</accession>
<evidence type="ECO:0008006" key="4">
    <source>
        <dbReference type="Google" id="ProtNLM"/>
    </source>
</evidence>
<feature type="compositionally biased region" description="Polar residues" evidence="1">
    <location>
        <begin position="370"/>
        <end position="385"/>
    </location>
</feature>
<dbReference type="KEGG" id="cput:CONPUDRAFT_161436"/>
<dbReference type="EMBL" id="JH711573">
    <property type="protein sequence ID" value="EIW86778.1"/>
    <property type="molecule type" value="Genomic_DNA"/>
</dbReference>